<evidence type="ECO:0000259" key="2">
    <source>
        <dbReference type="Pfam" id="PF08239"/>
    </source>
</evidence>
<proteinExistence type="predicted"/>
<accession>A0ABS7QU77</accession>
<dbReference type="RefSeq" id="WP_222979210.1">
    <property type="nucleotide sequence ID" value="NZ_JAINVZ010000011.1"/>
</dbReference>
<reference evidence="3 4" key="1">
    <citation type="submission" date="2021-08" db="EMBL/GenBank/DDBJ databases">
        <title>Streptomyces sp. PTM05 isolated from lichen.</title>
        <authorList>
            <person name="Somphong A."/>
            <person name="Phongsopitanun W."/>
            <person name="Tanasupawat S."/>
        </authorList>
    </citation>
    <scope>NUCLEOTIDE SEQUENCE [LARGE SCALE GENOMIC DNA]</scope>
    <source>
        <strain evidence="3 4">Ptm05</strain>
    </source>
</reference>
<feature type="signal peptide" evidence="1">
    <location>
        <begin position="1"/>
        <end position="30"/>
    </location>
</feature>
<keyword evidence="1" id="KW-0732">Signal</keyword>
<dbReference type="InterPro" id="IPR003646">
    <property type="entry name" value="SH3-like_bac-type"/>
</dbReference>
<gene>
    <name evidence="3" type="ORF">K7472_17995</name>
</gene>
<evidence type="ECO:0000313" key="4">
    <source>
        <dbReference type="Proteomes" id="UP001198565"/>
    </source>
</evidence>
<comment type="caution">
    <text evidence="3">The sequence shown here is derived from an EMBL/GenBank/DDBJ whole genome shotgun (WGS) entry which is preliminary data.</text>
</comment>
<dbReference type="Gene3D" id="2.30.30.40">
    <property type="entry name" value="SH3 Domains"/>
    <property type="match status" value="1"/>
</dbReference>
<evidence type="ECO:0000256" key="1">
    <source>
        <dbReference type="SAM" id="SignalP"/>
    </source>
</evidence>
<name>A0ABS7QU77_9ACTN</name>
<organism evidence="3 4">
    <name type="scientific">Streptantibioticus parmotrematis</name>
    <dbReference type="NCBI Taxonomy" id="2873249"/>
    <lineage>
        <taxon>Bacteria</taxon>
        <taxon>Bacillati</taxon>
        <taxon>Actinomycetota</taxon>
        <taxon>Actinomycetes</taxon>
        <taxon>Kitasatosporales</taxon>
        <taxon>Streptomycetaceae</taxon>
        <taxon>Streptantibioticus</taxon>
    </lineage>
</organism>
<dbReference type="Pfam" id="PF08239">
    <property type="entry name" value="SH3_3"/>
    <property type="match status" value="1"/>
</dbReference>
<keyword evidence="4" id="KW-1185">Reference proteome</keyword>
<feature type="chain" id="PRO_5047291833" evidence="1">
    <location>
        <begin position="31"/>
        <end position="113"/>
    </location>
</feature>
<sequence length="113" mass="11916">MVLQSKLSKVALAAAAGTMIAGTVAGTAVAADNAWGPYKGRVIANGGLFVRERPTTNSRVVGWHAKGSVVGIKCKVNGQNVNGNPRWYKLTDGTYGWSAARYIVNIGPAPRWC</sequence>
<evidence type="ECO:0000313" key="3">
    <source>
        <dbReference type="EMBL" id="MBY8886745.1"/>
    </source>
</evidence>
<dbReference type="Proteomes" id="UP001198565">
    <property type="component" value="Unassembled WGS sequence"/>
</dbReference>
<feature type="domain" description="SH3b" evidence="2">
    <location>
        <begin position="46"/>
        <end position="103"/>
    </location>
</feature>
<dbReference type="EMBL" id="JAINVZ010000011">
    <property type="protein sequence ID" value="MBY8886745.1"/>
    <property type="molecule type" value="Genomic_DNA"/>
</dbReference>
<protein>
    <submittedName>
        <fullName evidence="3">SH3 domain-containing protein</fullName>
    </submittedName>
</protein>